<evidence type="ECO:0000313" key="4">
    <source>
        <dbReference type="EMBL" id="GAA2117306.1"/>
    </source>
</evidence>
<name>A0ABN2XXN1_9ACTN</name>
<protein>
    <submittedName>
        <fullName evidence="4">DUF1707 and FHA domain-containing protein</fullName>
    </submittedName>
</protein>
<dbReference type="Pfam" id="PF00498">
    <property type="entry name" value="FHA"/>
    <property type="match status" value="1"/>
</dbReference>
<feature type="domain" description="FHA" evidence="3">
    <location>
        <begin position="118"/>
        <end position="167"/>
    </location>
</feature>
<dbReference type="CDD" id="cd00060">
    <property type="entry name" value="FHA"/>
    <property type="match status" value="1"/>
</dbReference>
<dbReference type="Gene3D" id="2.60.200.20">
    <property type="match status" value="1"/>
</dbReference>
<keyword evidence="1" id="KW-0597">Phosphoprotein</keyword>
<evidence type="ECO:0000313" key="5">
    <source>
        <dbReference type="Proteomes" id="UP001500443"/>
    </source>
</evidence>
<proteinExistence type="predicted"/>
<gene>
    <name evidence="4" type="ORF">GCM10009802_18280</name>
</gene>
<evidence type="ECO:0000259" key="3">
    <source>
        <dbReference type="PROSITE" id="PS50006"/>
    </source>
</evidence>
<comment type="caution">
    <text evidence="4">The sequence shown here is derived from an EMBL/GenBank/DDBJ whole genome shotgun (WGS) entry which is preliminary data.</text>
</comment>
<dbReference type="InterPro" id="IPR050923">
    <property type="entry name" value="Cell_Proc_Reg/RNA_Proc"/>
</dbReference>
<dbReference type="PANTHER" id="PTHR23308">
    <property type="entry name" value="NUCLEAR INHIBITOR OF PROTEIN PHOSPHATASE-1"/>
    <property type="match status" value="1"/>
</dbReference>
<dbReference type="SUPFAM" id="SSF49879">
    <property type="entry name" value="SMAD/FHA domain"/>
    <property type="match status" value="1"/>
</dbReference>
<keyword evidence="5" id="KW-1185">Reference proteome</keyword>
<feature type="region of interest" description="Disordered" evidence="2">
    <location>
        <begin position="1"/>
        <end position="23"/>
    </location>
</feature>
<sequence length="191" mass="20860">MSGFDHPTHSAFPVYPAGGPRVSDEERDRAIELLRDGAAEGRLSQDTFLARMELALAAHSHEQLAALTADLPPREGRLTRAILGTVAKASSLGVRVKQAWQAERLPPLMLPAPGAFPLRIGRDPRNGLRLVEETVSRMHAELRCASGVWLLRDLGSTNGTFINGRRLTGEAPVRPGDQLGFGHTRYLLTDR</sequence>
<evidence type="ECO:0000256" key="1">
    <source>
        <dbReference type="ARBA" id="ARBA00022553"/>
    </source>
</evidence>
<dbReference type="InterPro" id="IPR000253">
    <property type="entry name" value="FHA_dom"/>
</dbReference>
<dbReference type="SMART" id="SM00240">
    <property type="entry name" value="FHA"/>
    <property type="match status" value="1"/>
</dbReference>
<dbReference type="InterPro" id="IPR008984">
    <property type="entry name" value="SMAD_FHA_dom_sf"/>
</dbReference>
<accession>A0ABN2XXN1</accession>
<evidence type="ECO:0000256" key="2">
    <source>
        <dbReference type="SAM" id="MobiDB-lite"/>
    </source>
</evidence>
<reference evidence="4 5" key="1">
    <citation type="journal article" date="2019" name="Int. J. Syst. Evol. Microbiol.">
        <title>The Global Catalogue of Microorganisms (GCM) 10K type strain sequencing project: providing services to taxonomists for standard genome sequencing and annotation.</title>
        <authorList>
            <consortium name="The Broad Institute Genomics Platform"/>
            <consortium name="The Broad Institute Genome Sequencing Center for Infectious Disease"/>
            <person name="Wu L."/>
            <person name="Ma J."/>
        </authorList>
    </citation>
    <scope>NUCLEOTIDE SEQUENCE [LARGE SCALE GENOMIC DNA]</scope>
    <source>
        <strain evidence="4 5">JCM 15481</strain>
    </source>
</reference>
<dbReference type="PROSITE" id="PS50006">
    <property type="entry name" value="FHA_DOMAIN"/>
    <property type="match status" value="1"/>
</dbReference>
<dbReference type="EMBL" id="BAAAPF010000036">
    <property type="protein sequence ID" value="GAA2117306.1"/>
    <property type="molecule type" value="Genomic_DNA"/>
</dbReference>
<dbReference type="Pfam" id="PF08044">
    <property type="entry name" value="DUF1707"/>
    <property type="match status" value="1"/>
</dbReference>
<dbReference type="InterPro" id="IPR012551">
    <property type="entry name" value="DUF1707_SHOCT-like"/>
</dbReference>
<dbReference type="Proteomes" id="UP001500443">
    <property type="component" value="Unassembled WGS sequence"/>
</dbReference>
<organism evidence="4 5">
    <name type="scientific">Streptomyces synnematoformans</name>
    <dbReference type="NCBI Taxonomy" id="415721"/>
    <lineage>
        <taxon>Bacteria</taxon>
        <taxon>Bacillati</taxon>
        <taxon>Actinomycetota</taxon>
        <taxon>Actinomycetes</taxon>
        <taxon>Kitasatosporales</taxon>
        <taxon>Streptomycetaceae</taxon>
        <taxon>Streptomyces</taxon>
    </lineage>
</organism>